<comment type="subcellular location">
    <subcellularLocation>
        <location evidence="1">Membrane</location>
        <topology evidence="1">Multi-pass membrane protein</topology>
    </subcellularLocation>
</comment>
<protein>
    <recommendedName>
        <fullName evidence="12">ER transporter 6TM N-terminal domain-containing protein</fullName>
    </recommendedName>
</protein>
<keyword evidence="11" id="KW-1185">Reference proteome</keyword>
<evidence type="ECO:0000256" key="4">
    <source>
        <dbReference type="ARBA" id="ARBA00023136"/>
    </source>
</evidence>
<dbReference type="EMBL" id="KV454539">
    <property type="protein sequence ID" value="ODV68426.1"/>
    <property type="molecule type" value="Genomic_DNA"/>
</dbReference>
<evidence type="ECO:0000259" key="7">
    <source>
        <dbReference type="Pfam" id="PF10334"/>
    </source>
</evidence>
<gene>
    <name evidence="10" type="ORF">HYPBUDRAFT_4534</name>
</gene>
<feature type="region of interest" description="Disordered" evidence="5">
    <location>
        <begin position="1"/>
        <end position="52"/>
    </location>
</feature>
<evidence type="ECO:0000313" key="10">
    <source>
        <dbReference type="EMBL" id="ODV68426.1"/>
    </source>
</evidence>
<evidence type="ECO:0000256" key="2">
    <source>
        <dbReference type="ARBA" id="ARBA00022692"/>
    </source>
</evidence>
<evidence type="ECO:0008006" key="12">
    <source>
        <dbReference type="Google" id="ProtNLM"/>
    </source>
</evidence>
<dbReference type="InterPro" id="IPR018820">
    <property type="entry name" value="BRE4-related_DUF2421"/>
</dbReference>
<accession>A0A1E4RMF4</accession>
<feature type="transmembrane region" description="Helical" evidence="6">
    <location>
        <begin position="729"/>
        <end position="752"/>
    </location>
</feature>
<dbReference type="Pfam" id="PF13515">
    <property type="entry name" value="FUSC_2"/>
    <property type="match status" value="1"/>
</dbReference>
<keyword evidence="4 6" id="KW-0472">Membrane</keyword>
<evidence type="ECO:0000256" key="1">
    <source>
        <dbReference type="ARBA" id="ARBA00004141"/>
    </source>
</evidence>
<name>A0A1E4RMF4_9ASCO</name>
<dbReference type="Proteomes" id="UP000095085">
    <property type="component" value="Unassembled WGS sequence"/>
</dbReference>
<dbReference type="GeneID" id="30997984"/>
<evidence type="ECO:0000259" key="8">
    <source>
        <dbReference type="Pfam" id="PF10337"/>
    </source>
</evidence>
<dbReference type="Pfam" id="PF10337">
    <property type="entry name" value="ArAE_2_N"/>
    <property type="match status" value="1"/>
</dbReference>
<feature type="compositionally biased region" description="Polar residues" evidence="5">
    <location>
        <begin position="1"/>
        <end position="39"/>
    </location>
</feature>
<feature type="transmembrane region" description="Helical" evidence="6">
    <location>
        <begin position="220"/>
        <end position="237"/>
    </location>
</feature>
<reference evidence="11" key="1">
    <citation type="submission" date="2016-05" db="EMBL/GenBank/DDBJ databases">
        <title>Comparative genomics of biotechnologically important yeasts.</title>
        <authorList>
            <consortium name="DOE Joint Genome Institute"/>
            <person name="Riley R."/>
            <person name="Haridas S."/>
            <person name="Wolfe K.H."/>
            <person name="Lopes M.R."/>
            <person name="Hittinger C.T."/>
            <person name="Goker M."/>
            <person name="Salamov A."/>
            <person name="Wisecaver J."/>
            <person name="Long T.M."/>
            <person name="Aerts A.L."/>
            <person name="Barry K."/>
            <person name="Choi C."/>
            <person name="Clum A."/>
            <person name="Coughlan A.Y."/>
            <person name="Deshpande S."/>
            <person name="Douglass A.P."/>
            <person name="Hanson S.J."/>
            <person name="Klenk H.-P."/>
            <person name="Labutti K."/>
            <person name="Lapidus A."/>
            <person name="Lindquist E."/>
            <person name="Lipzen A."/>
            <person name="Meier-Kolthoff J.P."/>
            <person name="Ohm R.A."/>
            <person name="Otillar R.P."/>
            <person name="Pangilinan J."/>
            <person name="Peng Y."/>
            <person name="Rokas A."/>
            <person name="Rosa C.A."/>
            <person name="Scheuner C."/>
            <person name="Sibirny A.A."/>
            <person name="Slot J.C."/>
            <person name="Stielow J.B."/>
            <person name="Sun H."/>
            <person name="Kurtzman C.P."/>
            <person name="Blackwell M."/>
            <person name="Grigoriev I.V."/>
            <person name="Jeffries T.W."/>
        </authorList>
    </citation>
    <scope>NUCLEOTIDE SEQUENCE [LARGE SCALE GENOMIC DNA]</scope>
    <source>
        <strain evidence="11">NRRL Y-1933</strain>
    </source>
</reference>
<dbReference type="AlphaFoldDB" id="A0A1E4RMF4"/>
<feature type="transmembrane region" description="Helical" evidence="6">
    <location>
        <begin position="679"/>
        <end position="698"/>
    </location>
</feature>
<dbReference type="GO" id="GO:0016020">
    <property type="term" value="C:membrane"/>
    <property type="evidence" value="ECO:0007669"/>
    <property type="project" value="UniProtKB-SubCell"/>
</dbReference>
<keyword evidence="2 6" id="KW-0812">Transmembrane</keyword>
<dbReference type="STRING" id="984485.A0A1E4RMF4"/>
<feature type="domain" description="DUF2421" evidence="7">
    <location>
        <begin position="839"/>
        <end position="1082"/>
    </location>
</feature>
<feature type="transmembrane region" description="Helical" evidence="6">
    <location>
        <begin position="781"/>
        <end position="802"/>
    </location>
</feature>
<feature type="domain" description="Integral membrane bound transporter" evidence="9">
    <location>
        <begin position="708"/>
        <end position="834"/>
    </location>
</feature>
<proteinExistence type="predicted"/>
<dbReference type="PANTHER" id="PTHR37994">
    <property type="entry name" value="ARAE_2_N DOMAIN-CONTAINING PROTEIN-RELATED"/>
    <property type="match status" value="1"/>
</dbReference>
<dbReference type="OrthoDB" id="2274698at2759"/>
<feature type="transmembrane region" description="Helical" evidence="6">
    <location>
        <begin position="154"/>
        <end position="173"/>
    </location>
</feature>
<feature type="transmembrane region" description="Helical" evidence="6">
    <location>
        <begin position="822"/>
        <end position="841"/>
    </location>
</feature>
<organism evidence="10 11">
    <name type="scientific">Hyphopichia burtonii NRRL Y-1933</name>
    <dbReference type="NCBI Taxonomy" id="984485"/>
    <lineage>
        <taxon>Eukaryota</taxon>
        <taxon>Fungi</taxon>
        <taxon>Dikarya</taxon>
        <taxon>Ascomycota</taxon>
        <taxon>Saccharomycotina</taxon>
        <taxon>Pichiomycetes</taxon>
        <taxon>Debaryomycetaceae</taxon>
        <taxon>Hyphopichia</taxon>
    </lineage>
</organism>
<evidence type="ECO:0000313" key="11">
    <source>
        <dbReference type="Proteomes" id="UP000095085"/>
    </source>
</evidence>
<feature type="transmembrane region" description="Helical" evidence="6">
    <location>
        <begin position="249"/>
        <end position="273"/>
    </location>
</feature>
<evidence type="ECO:0000256" key="5">
    <source>
        <dbReference type="SAM" id="MobiDB-lite"/>
    </source>
</evidence>
<sequence length="1095" mass="125089">MLSNRNSARSLEETISGSSIVQPQSYDPANENESTPKSSAHNEEIDTSGGDGPFNVYKESDATSDISQEKVNKRKPIWRKYLETFRPGWFLDHLDMNSFRTAFSTWILVWITVIFCVIPKISHWLGGGAYLFQIMLFIIAPGGQLISLNLMVTFLAGFFLIWGWLFSVVAMAIQAKIRGWPTAEALLAELIQEGICTREGGELCLVDQFFTGRYLETRTTVVWIVALIIGMTTFGLFEKIHPIMRMGFVSAVIMFVIQCSYNVMVPIFAPTLIGFNILKPMGLSYCMRILTALFIFPFTSSYKYFSASGNILKALGNVNKCNSRFVFSLKPSADNFRNFLQFSKDITLLRVKVPALDLFALTARYEIAYSRFDPGNLAEYRSHLKNLISITAGFEYFYQLLAERKDTASNIFAGLQRRASVASTFQDSAHGKLLSTLRESYYEVGQFENEKRITELRNRFEGQDPTERVSLADLDYISEHIKEAFKPILICTTEAFDTVVDWIFAANNYRLGSYFIPSIRRKCEASQKLNHDKIVAIRKRMIDELKDLELAERSRTDMMREANKNEETVLTFISQSSLLFFIVQEQCKELIKVIDLFLDLDESRPKPMIITYFTHSNYSTKSTFQSSLSTEDPTTLSKQFLEEQVKARDPDALQPSNIFMKVGSFCIHFYNHYILNEHLWFWIRVGGLVTICSIPYYCRTTAGWYFSNRLIWLPITCAVSTSEYSAETIYMFVCKIVYSFLGSLVGLVAWYISTGKERGYLPVTAVVYFFLAYYRHHALHVSAMPSVMIAITPVLTLGTSWVDTYNQLANIGHGLRPAVTRFISVVIGLVAAFLATVFPKVNSSKAAVRKSLANALEATGNLHCNVTKLAMQRIKSPGLHVLNRHDILVERFRHILLTLAKVKALMKPIQYEVPLYGLWPQDKYTKLHSLINDVVQLYFMMFTIVDQVKDPNDWMDHIIHRAGWCDIDLTADIFSLVHMTSQSLRSKSPLPKVLSSNLSIKHLDILRTQWGINKVSLSERFYTDGRRSYETSSQNFLDRLDFDRLFSPDGRLNVVTLLLSHLIYKRLDQISFAVKNLVGEKYDVDNDLVLDFKND</sequence>
<evidence type="ECO:0000259" key="9">
    <source>
        <dbReference type="Pfam" id="PF13515"/>
    </source>
</evidence>
<feature type="domain" description="Putative ER transporter 6TM N-terminal" evidence="8">
    <location>
        <begin position="85"/>
        <end position="553"/>
    </location>
</feature>
<dbReference type="RefSeq" id="XP_020077493.1">
    <property type="nucleotide sequence ID" value="XM_020223435.1"/>
</dbReference>
<dbReference type="Pfam" id="PF10334">
    <property type="entry name" value="BRE4"/>
    <property type="match status" value="1"/>
</dbReference>
<keyword evidence="3 6" id="KW-1133">Transmembrane helix</keyword>
<feature type="transmembrane region" description="Helical" evidence="6">
    <location>
        <begin position="99"/>
        <end position="118"/>
    </location>
</feature>
<dbReference type="InterPro" id="IPR049453">
    <property type="entry name" value="Memb_transporter_dom"/>
</dbReference>
<dbReference type="PANTHER" id="PTHR37994:SF1">
    <property type="entry name" value="ER TRANSPORTER 6TM N-TERMINAL DOMAIN-CONTAINING PROTEIN"/>
    <property type="match status" value="1"/>
</dbReference>
<dbReference type="InterPro" id="IPR018823">
    <property type="entry name" value="ArAE_2_N"/>
</dbReference>
<evidence type="ECO:0000256" key="6">
    <source>
        <dbReference type="SAM" id="Phobius"/>
    </source>
</evidence>
<evidence type="ECO:0000256" key="3">
    <source>
        <dbReference type="ARBA" id="ARBA00022989"/>
    </source>
</evidence>